<feature type="compositionally biased region" description="Pro residues" evidence="1">
    <location>
        <begin position="393"/>
        <end position="411"/>
    </location>
</feature>
<evidence type="ECO:0000313" key="3">
    <source>
        <dbReference type="Proteomes" id="UP000694412"/>
    </source>
</evidence>
<name>A0A8C2TVI9_COTJA</name>
<dbReference type="GeneTree" id="ENSGT00390000003581"/>
<dbReference type="AlphaFoldDB" id="A0A8C2TVI9"/>
<dbReference type="InterPro" id="IPR052144">
    <property type="entry name" value="piRNA_biogenesis_EXD1"/>
</dbReference>
<evidence type="ECO:0000256" key="1">
    <source>
        <dbReference type="SAM" id="MobiDB-lite"/>
    </source>
</evidence>
<proteinExistence type="predicted"/>
<keyword evidence="3" id="KW-1185">Reference proteome</keyword>
<reference evidence="2" key="3">
    <citation type="submission" date="2025-09" db="UniProtKB">
        <authorList>
            <consortium name="Ensembl"/>
        </authorList>
    </citation>
    <scope>IDENTIFICATION</scope>
</reference>
<sequence>CAQVVMDQRLETALGKSVKLTLTCGAFQGVLHHINPGCNLLLHTVKNLETGRSSPGVKVFFSQEIVNGEALMSAEAWGSHVFDSFVQAEKTSFLNFILEKEEEERIQYTVVDCFQKKFGPAVLHLKQQDVISVVGEGVNFCPHGNLLWLQVRNVCSLFLLFLKQYSVQLLLLIVVVTYGYLPSQVADVLQFSMATGGFFPHRACTLQECLMQHLRIPSKCKTLMKCKQQMENPDIWFLRPLPASLLQVLALKAMYLLPLRSSLMDSFMADFTAVVHAYLNTSQHGSEDQLGSIKPNCLELPKELRQLADIQKLRREKAVKEHRINEDGLLIRRVLLGLLLLMGSASFSPAVLTLHRALTVASISRCVHLPCPNSSHTTPGSSARGSRSARSPAPRPRVGPRQPPPWAPPPFRRLKGERTSLPVFVRLPPQTPRELPPPRARLAGSPGRFARVPSAISVVARLYQSARRAHR</sequence>
<dbReference type="GO" id="GO:0034587">
    <property type="term" value="P:piRNA processing"/>
    <property type="evidence" value="ECO:0007669"/>
    <property type="project" value="Ensembl"/>
</dbReference>
<feature type="region of interest" description="Disordered" evidence="1">
    <location>
        <begin position="370"/>
        <end position="446"/>
    </location>
</feature>
<organism evidence="2 3">
    <name type="scientific">Coturnix japonica</name>
    <name type="common">Japanese quail</name>
    <name type="synonym">Coturnix coturnix japonica</name>
    <dbReference type="NCBI Taxonomy" id="93934"/>
    <lineage>
        <taxon>Eukaryota</taxon>
        <taxon>Metazoa</taxon>
        <taxon>Chordata</taxon>
        <taxon>Craniata</taxon>
        <taxon>Vertebrata</taxon>
        <taxon>Euteleostomi</taxon>
        <taxon>Archelosauria</taxon>
        <taxon>Archosauria</taxon>
        <taxon>Dinosauria</taxon>
        <taxon>Saurischia</taxon>
        <taxon>Theropoda</taxon>
        <taxon>Coelurosauria</taxon>
        <taxon>Aves</taxon>
        <taxon>Neognathae</taxon>
        <taxon>Galloanserae</taxon>
        <taxon>Galliformes</taxon>
        <taxon>Phasianidae</taxon>
        <taxon>Perdicinae</taxon>
        <taxon>Coturnix</taxon>
    </lineage>
</organism>
<dbReference type="InterPro" id="IPR012337">
    <property type="entry name" value="RNaseH-like_sf"/>
</dbReference>
<reference evidence="2" key="1">
    <citation type="submission" date="2015-11" db="EMBL/GenBank/DDBJ databases">
        <authorList>
            <consortium name="International Coturnix japonica Genome Analysis Consortium"/>
            <person name="Warren W."/>
            <person name="Burt D.W."/>
            <person name="Antin P.B."/>
            <person name="Lanford R."/>
            <person name="Gros J."/>
            <person name="Wilson R.K."/>
        </authorList>
    </citation>
    <scope>NUCLEOTIDE SEQUENCE [LARGE SCALE GENOMIC DNA]</scope>
</reference>
<evidence type="ECO:0000313" key="2">
    <source>
        <dbReference type="Ensembl" id="ENSCJPP00005017679.1"/>
    </source>
</evidence>
<feature type="compositionally biased region" description="Pro residues" evidence="1">
    <location>
        <begin position="429"/>
        <end position="439"/>
    </location>
</feature>
<dbReference type="PANTHER" id="PTHR46628:SF1">
    <property type="entry name" value="PIRNA BIOGENESIS PROTEIN EXD1"/>
    <property type="match status" value="1"/>
</dbReference>
<dbReference type="Ensembl" id="ENSCJPT00005024651.1">
    <property type="protein sequence ID" value="ENSCJPP00005017679.1"/>
    <property type="gene ID" value="ENSCJPG00005014416.1"/>
</dbReference>
<dbReference type="Proteomes" id="UP000694412">
    <property type="component" value="Chromosome 5"/>
</dbReference>
<dbReference type="SUPFAM" id="SSF53098">
    <property type="entry name" value="Ribonuclease H-like"/>
    <property type="match status" value="1"/>
</dbReference>
<accession>A0A8C2TVI9</accession>
<gene>
    <name evidence="2" type="primary">EXD1</name>
</gene>
<reference evidence="2" key="2">
    <citation type="submission" date="2025-08" db="UniProtKB">
        <authorList>
            <consortium name="Ensembl"/>
        </authorList>
    </citation>
    <scope>IDENTIFICATION</scope>
</reference>
<dbReference type="PANTHER" id="PTHR46628">
    <property type="entry name" value="PIRNA BIOGENESIS PROTEIN EXD1"/>
    <property type="match status" value="1"/>
</dbReference>
<dbReference type="GO" id="GO:1990923">
    <property type="term" value="C:PET complex"/>
    <property type="evidence" value="ECO:0007669"/>
    <property type="project" value="Ensembl"/>
</dbReference>
<protein>
    <submittedName>
        <fullName evidence="2">Exonuclease 3'-5' domain containing 1</fullName>
    </submittedName>
</protein>
<feature type="compositionally biased region" description="Low complexity" evidence="1">
    <location>
        <begin position="379"/>
        <end position="392"/>
    </location>
</feature>